<protein>
    <recommendedName>
        <fullName evidence="4">Iron ABC transporter</fullName>
    </recommendedName>
</protein>
<name>A0A150WBV3_BDEBC</name>
<dbReference type="RefSeq" id="WP_063245179.1">
    <property type="nucleotide sequence ID" value="NZ_CP168967.1"/>
</dbReference>
<reference evidence="2 3" key="1">
    <citation type="submission" date="2016-03" db="EMBL/GenBank/DDBJ databases">
        <authorList>
            <person name="Ploux O."/>
        </authorList>
    </citation>
    <scope>NUCLEOTIDE SEQUENCE [LARGE SCALE GENOMIC DNA]</scope>
    <source>
        <strain evidence="2 3">BER2</strain>
    </source>
</reference>
<dbReference type="EMBL" id="LUKF01000020">
    <property type="protein sequence ID" value="KYG60416.1"/>
    <property type="molecule type" value="Genomic_DNA"/>
</dbReference>
<organism evidence="2 3">
    <name type="scientific">Bdellovibrio bacteriovorus</name>
    <dbReference type="NCBI Taxonomy" id="959"/>
    <lineage>
        <taxon>Bacteria</taxon>
        <taxon>Pseudomonadati</taxon>
        <taxon>Bdellovibrionota</taxon>
        <taxon>Bdellovibrionia</taxon>
        <taxon>Bdellovibrionales</taxon>
        <taxon>Pseudobdellovibrionaceae</taxon>
        <taxon>Bdellovibrio</taxon>
    </lineage>
</organism>
<dbReference type="OrthoDB" id="5293339at2"/>
<feature type="transmembrane region" description="Helical" evidence="1">
    <location>
        <begin position="97"/>
        <end position="121"/>
    </location>
</feature>
<evidence type="ECO:0008006" key="4">
    <source>
        <dbReference type="Google" id="ProtNLM"/>
    </source>
</evidence>
<dbReference type="InterPro" id="IPR021776">
    <property type="entry name" value="ActD"/>
</dbReference>
<evidence type="ECO:0000313" key="2">
    <source>
        <dbReference type="EMBL" id="KYG60416.1"/>
    </source>
</evidence>
<dbReference type="AlphaFoldDB" id="A0A150WBV3"/>
<gene>
    <name evidence="2" type="ORF">AZI85_13185</name>
</gene>
<comment type="caution">
    <text evidence="2">The sequence shown here is derived from an EMBL/GenBank/DDBJ whole genome shotgun (WGS) entry which is preliminary data.</text>
</comment>
<keyword evidence="1" id="KW-0812">Transmembrane</keyword>
<dbReference type="Pfam" id="PF11821">
    <property type="entry name" value="ActD"/>
    <property type="match status" value="1"/>
</dbReference>
<keyword evidence="1" id="KW-1133">Transmembrane helix</keyword>
<accession>A0A150WBV3</accession>
<evidence type="ECO:0000313" key="3">
    <source>
        <dbReference type="Proteomes" id="UP000075391"/>
    </source>
</evidence>
<keyword evidence="1" id="KW-0472">Membrane</keyword>
<dbReference type="PANTHER" id="PTHR40394">
    <property type="entry name" value="LIPOPROTEIN-RELATED"/>
    <property type="match status" value="1"/>
</dbReference>
<dbReference type="Proteomes" id="UP000075391">
    <property type="component" value="Unassembled WGS sequence"/>
</dbReference>
<proteinExistence type="predicted"/>
<sequence length="174" mass="19317">MANNYTKGIAGIWEEEHLILKAARKTREAGFTKFEAISAYPIHGMEEACGIKRSWIPYVTFVAGCVGLLAGLALTYWTSAVDWAVNVGGKPFFSLPAFIPIMFELTILFAALCSVGALFYACKIPRIDPPSIDPDLSSHKFAIFIPHNDIGYDETKIERMFKDLGATEVKKTEY</sequence>
<dbReference type="PANTHER" id="PTHR40394:SF2">
    <property type="entry name" value="QUINOL:CYTOCHROME C OXIDOREDUCTASE MEMBRANE PROTEIN"/>
    <property type="match status" value="1"/>
</dbReference>
<evidence type="ECO:0000256" key="1">
    <source>
        <dbReference type="SAM" id="Phobius"/>
    </source>
</evidence>
<feature type="transmembrane region" description="Helical" evidence="1">
    <location>
        <begin position="55"/>
        <end position="77"/>
    </location>
</feature>